<dbReference type="OrthoDB" id="1684239at2"/>
<keyword evidence="2" id="KW-1185">Reference proteome</keyword>
<reference evidence="1 2" key="1">
    <citation type="submission" date="2019-06" db="EMBL/GenBank/DDBJ databases">
        <title>New taxonomy in bacterial strain CC-CFT640, isolated from vineyard.</title>
        <authorList>
            <person name="Lin S.-Y."/>
            <person name="Tsai C.-F."/>
            <person name="Young C.-C."/>
        </authorList>
    </citation>
    <scope>NUCLEOTIDE SEQUENCE [LARGE SCALE GENOMIC DNA]</scope>
    <source>
        <strain evidence="1 2">CC-CFT640</strain>
    </source>
</reference>
<dbReference type="InterPro" id="IPR018988">
    <property type="entry name" value="DUF2000"/>
</dbReference>
<proteinExistence type="predicted"/>
<comment type="caution">
    <text evidence="1">The sequence shown here is derived from an EMBL/GenBank/DDBJ whole genome shotgun (WGS) entry which is preliminary data.</text>
</comment>
<evidence type="ECO:0000313" key="1">
    <source>
        <dbReference type="EMBL" id="TXL73031.1"/>
    </source>
</evidence>
<dbReference type="EMBL" id="VDUZ01000028">
    <property type="protein sequence ID" value="TXL73031.1"/>
    <property type="molecule type" value="Genomic_DNA"/>
</dbReference>
<dbReference type="AlphaFoldDB" id="A0A5C8PHB0"/>
<name>A0A5C8PHB0_9HYPH</name>
<accession>A0A5C8PHB0</accession>
<dbReference type="Gene3D" id="3.40.1490.10">
    <property type="entry name" value="Bit1"/>
    <property type="match status" value="1"/>
</dbReference>
<protein>
    <submittedName>
        <fullName evidence="1">DUF2000 family protein</fullName>
    </submittedName>
</protein>
<organism evidence="1 2">
    <name type="scientific">Vineibacter terrae</name>
    <dbReference type="NCBI Taxonomy" id="2586908"/>
    <lineage>
        <taxon>Bacteria</taxon>
        <taxon>Pseudomonadati</taxon>
        <taxon>Pseudomonadota</taxon>
        <taxon>Alphaproteobacteria</taxon>
        <taxon>Hyphomicrobiales</taxon>
        <taxon>Vineibacter</taxon>
    </lineage>
</organism>
<dbReference type="SUPFAM" id="SSF102462">
    <property type="entry name" value="Peptidyl-tRNA hydrolase II"/>
    <property type="match status" value="1"/>
</dbReference>
<gene>
    <name evidence="1" type="ORF">FHP25_22820</name>
</gene>
<sequence>MRFDTKIAVAVHQDLAVWQKLNVAAFLTSAIAGADQTLIGAPYCDASGNLYLAMSRQPILVFAGTGEALKATHRRALDRNERIAIYTRELFATGHDEANRAAVAAVAAESLDLVGLALHADRKTVDKVMKGLVLHP</sequence>
<dbReference type="InterPro" id="IPR023476">
    <property type="entry name" value="Pep_tRNA_hydro_II_dom_sf"/>
</dbReference>
<dbReference type="RefSeq" id="WP_147849287.1">
    <property type="nucleotide sequence ID" value="NZ_VDUZ01000028.1"/>
</dbReference>
<dbReference type="Pfam" id="PF09391">
    <property type="entry name" value="DUF2000"/>
    <property type="match status" value="1"/>
</dbReference>
<dbReference type="Proteomes" id="UP000321638">
    <property type="component" value="Unassembled WGS sequence"/>
</dbReference>
<evidence type="ECO:0000313" key="2">
    <source>
        <dbReference type="Proteomes" id="UP000321638"/>
    </source>
</evidence>